<dbReference type="OrthoDB" id="9784461at2"/>
<keyword evidence="9" id="KW-1185">Reference proteome</keyword>
<dbReference type="NCBIfam" id="NF003828">
    <property type="entry name" value="PRK05416.1"/>
    <property type="match status" value="1"/>
</dbReference>
<dbReference type="GO" id="GO:0035556">
    <property type="term" value="P:intracellular signal transduction"/>
    <property type="evidence" value="ECO:0007669"/>
    <property type="project" value="InterPro"/>
</dbReference>
<keyword evidence="2 4" id="KW-0067">ATP-binding</keyword>
<dbReference type="GO" id="GO:0005525">
    <property type="term" value="F:GTP binding"/>
    <property type="evidence" value="ECO:0007669"/>
    <property type="project" value="UniProtKB-UniRule"/>
</dbReference>
<protein>
    <submittedName>
        <fullName evidence="6">RNase adapter RapZ</fullName>
    </submittedName>
    <submittedName>
        <fullName evidence="7">RNase adaptor protein RapZ</fullName>
    </submittedName>
</protein>
<dbReference type="SUPFAM" id="SSF52540">
    <property type="entry name" value="P-loop containing nucleoside triphosphate hydrolases"/>
    <property type="match status" value="1"/>
</dbReference>
<dbReference type="PIRSF" id="PIRSF005052">
    <property type="entry name" value="P-loopkin"/>
    <property type="match status" value="1"/>
</dbReference>
<dbReference type="PANTHER" id="PTHR30448">
    <property type="entry name" value="RNASE ADAPTER PROTEIN RAPZ"/>
    <property type="match status" value="1"/>
</dbReference>
<sequence>MQLTLISGLSGSGKSIALKVLEDAGYYCVDNLPSTLLEPLIVQLAAEGYARVGVAMDVRSGVSIAGLPERVAAARTQVDDLRFIFLDSRDEALIARFSETRRRHPLAEDGVTLEEAIRRERELLSRVAELGQRIDTSALHPNVLRSWVRELIQIPSGAGTTLLFQSFGFKHGLPVDADFVFDVRCLPNPFYDPALRLLTGQDQPVADFLAASEEVQHMQADIQGFVARWLPVFRRDGRSHLTVAIGCTGGQHRSVYLAERLAQAFAGEARVMLRHRALAAGQQR</sequence>
<dbReference type="Pfam" id="PF03668">
    <property type="entry name" value="RapZ-like_N"/>
    <property type="match status" value="1"/>
</dbReference>
<evidence type="ECO:0000313" key="8">
    <source>
        <dbReference type="Proteomes" id="UP000216107"/>
    </source>
</evidence>
<dbReference type="InterPro" id="IPR027417">
    <property type="entry name" value="P-loop_NTPase"/>
</dbReference>
<name>A0A272EXE3_9RHOO</name>
<evidence type="ECO:0000256" key="1">
    <source>
        <dbReference type="ARBA" id="ARBA00022741"/>
    </source>
</evidence>
<dbReference type="GO" id="GO:0004435">
    <property type="term" value="F:phosphatidylinositol-4,5-bisphosphate phospholipase C activity"/>
    <property type="evidence" value="ECO:0007669"/>
    <property type="project" value="InterPro"/>
</dbReference>
<dbReference type="AlphaFoldDB" id="A0A272EXE3"/>
<dbReference type="InterPro" id="IPR001711">
    <property type="entry name" value="PLipase_C_Pinositol-sp_Y"/>
</dbReference>
<dbReference type="Pfam" id="PF22740">
    <property type="entry name" value="PapZ_C"/>
    <property type="match status" value="1"/>
</dbReference>
<dbReference type="InterPro" id="IPR005337">
    <property type="entry name" value="RapZ-like"/>
</dbReference>
<evidence type="ECO:0000259" key="5">
    <source>
        <dbReference type="PROSITE" id="PS50008"/>
    </source>
</evidence>
<organism evidence="7 8">
    <name type="scientific">Candidatus Dactylopiibacterium carminicum</name>
    <dbReference type="NCBI Taxonomy" id="857335"/>
    <lineage>
        <taxon>Bacteria</taxon>
        <taxon>Pseudomonadati</taxon>
        <taxon>Pseudomonadota</taxon>
        <taxon>Betaproteobacteria</taxon>
        <taxon>Rhodocyclales</taxon>
        <taxon>Rhodocyclaceae</taxon>
        <taxon>Candidatus Dactylopiibacterium</taxon>
    </lineage>
</organism>
<dbReference type="EMBL" id="NMRN01000008">
    <property type="protein sequence ID" value="PAS94310.1"/>
    <property type="molecule type" value="Genomic_DNA"/>
</dbReference>
<dbReference type="InterPro" id="IPR053930">
    <property type="entry name" value="RapZ-like_N"/>
</dbReference>
<evidence type="ECO:0000256" key="2">
    <source>
        <dbReference type="ARBA" id="ARBA00022840"/>
    </source>
</evidence>
<evidence type="ECO:0000313" key="9">
    <source>
        <dbReference type="Proteomes" id="UP000623509"/>
    </source>
</evidence>
<dbReference type="RefSeq" id="WP_095524271.1">
    <property type="nucleotide sequence ID" value="NZ_MDUX01000019.1"/>
</dbReference>
<feature type="domain" description="PI-PLC Y-box" evidence="5">
    <location>
        <begin position="94"/>
        <end position="141"/>
    </location>
</feature>
<feature type="binding site" evidence="4">
    <location>
        <begin position="8"/>
        <end position="15"/>
    </location>
    <ligand>
        <name>ATP</name>
        <dbReference type="ChEBI" id="CHEBI:30616"/>
    </ligand>
</feature>
<dbReference type="PANTHER" id="PTHR30448:SF0">
    <property type="entry name" value="RNASE ADAPTER PROTEIN RAPZ"/>
    <property type="match status" value="1"/>
</dbReference>
<evidence type="ECO:0000256" key="4">
    <source>
        <dbReference type="HAMAP-Rule" id="MF_00636"/>
    </source>
</evidence>
<proteinExistence type="inferred from homology"/>
<evidence type="ECO:0000256" key="3">
    <source>
        <dbReference type="ARBA" id="ARBA00023134"/>
    </source>
</evidence>
<dbReference type="PROSITE" id="PS50008">
    <property type="entry name" value="PIPLC_Y_DOMAIN"/>
    <property type="match status" value="1"/>
</dbReference>
<dbReference type="Proteomes" id="UP000623509">
    <property type="component" value="Unassembled WGS sequence"/>
</dbReference>
<dbReference type="GO" id="GO:0005524">
    <property type="term" value="F:ATP binding"/>
    <property type="evidence" value="ECO:0007669"/>
    <property type="project" value="UniProtKB-UniRule"/>
</dbReference>
<keyword evidence="1 4" id="KW-0547">Nucleotide-binding</keyword>
<reference evidence="6 9" key="1">
    <citation type="submission" date="2016-08" db="EMBL/GenBank/DDBJ databases">
        <title>Candidatus Dactylopiibacterium carminicum genome sequence.</title>
        <authorList>
            <person name="Ramirez-Puebla S.T."/>
            <person name="Ormeno-Orrillo E."/>
            <person name="Vera-Ponce De Leon A."/>
            <person name="Luis L."/>
            <person name="Sanchez-Flores A."/>
            <person name="Monica R."/>
            <person name="Martinez-Romero E."/>
        </authorList>
    </citation>
    <scope>NUCLEOTIDE SEQUENCE [LARGE SCALE GENOMIC DNA]</scope>
    <source>
        <strain evidence="6">END1</strain>
    </source>
</reference>
<dbReference type="GO" id="GO:0006629">
    <property type="term" value="P:lipid metabolic process"/>
    <property type="evidence" value="ECO:0007669"/>
    <property type="project" value="InterPro"/>
</dbReference>
<keyword evidence="3 4" id="KW-0342">GTP-binding</keyword>
<accession>A0A272EXE3</accession>
<gene>
    <name evidence="6" type="ORF">BGI27_07415</name>
    <name evidence="7" type="ORF">CGU29_04695</name>
</gene>
<dbReference type="Proteomes" id="UP000216107">
    <property type="component" value="Unassembled WGS sequence"/>
</dbReference>
<reference evidence="7 8" key="2">
    <citation type="submission" date="2017-07" db="EMBL/GenBank/DDBJ databases">
        <title>Candidatus Dactylopiibacterium carminicum, a nitrogen-fixing symbiont of the cochineal insect Dactylopius coccus and Dactylopius opuntiae (Hemiptera: Coccoidea: Dactylopiidae).</title>
        <authorList>
            <person name="Vera A."/>
        </authorList>
    </citation>
    <scope>NUCLEOTIDE SEQUENCE [LARGE SCALE GENOMIC DNA]</scope>
    <source>
        <strain evidence="7 8">NFDCM</strain>
    </source>
</reference>
<evidence type="ECO:0000313" key="6">
    <source>
        <dbReference type="EMBL" id="KAF7599496.1"/>
    </source>
</evidence>
<evidence type="ECO:0000313" key="7">
    <source>
        <dbReference type="EMBL" id="PAS94310.1"/>
    </source>
</evidence>
<feature type="binding site" evidence="4">
    <location>
        <begin position="57"/>
        <end position="60"/>
    </location>
    <ligand>
        <name>GTP</name>
        <dbReference type="ChEBI" id="CHEBI:37565"/>
    </ligand>
</feature>
<comment type="caution">
    <text evidence="7">The sequence shown here is derived from an EMBL/GenBank/DDBJ whole genome shotgun (WGS) entry which is preliminary data.</text>
</comment>
<dbReference type="InterPro" id="IPR053931">
    <property type="entry name" value="RapZ_C"/>
</dbReference>
<dbReference type="EMBL" id="MDUX01000019">
    <property type="protein sequence ID" value="KAF7599496.1"/>
    <property type="molecule type" value="Genomic_DNA"/>
</dbReference>
<dbReference type="HAMAP" id="MF_00636">
    <property type="entry name" value="RapZ_like"/>
    <property type="match status" value="1"/>
</dbReference>